<dbReference type="EMBL" id="JABBYC010000005">
    <property type="protein sequence ID" value="MBL0885754.1"/>
    <property type="molecule type" value="Genomic_DNA"/>
</dbReference>
<evidence type="ECO:0000256" key="3">
    <source>
        <dbReference type="ARBA" id="ARBA00022989"/>
    </source>
</evidence>
<organism evidence="6 7">
    <name type="scientific">Myceligenerans indicum</name>
    <dbReference type="NCBI Taxonomy" id="2593663"/>
    <lineage>
        <taxon>Bacteria</taxon>
        <taxon>Bacillati</taxon>
        <taxon>Actinomycetota</taxon>
        <taxon>Actinomycetes</taxon>
        <taxon>Micrococcales</taxon>
        <taxon>Promicromonosporaceae</taxon>
        <taxon>Myceligenerans</taxon>
    </lineage>
</organism>
<feature type="transmembrane region" description="Helical" evidence="5">
    <location>
        <begin position="73"/>
        <end position="90"/>
    </location>
</feature>
<keyword evidence="2 5" id="KW-0812">Transmembrane</keyword>
<evidence type="ECO:0000256" key="2">
    <source>
        <dbReference type="ARBA" id="ARBA00022692"/>
    </source>
</evidence>
<keyword evidence="3 5" id="KW-1133">Transmembrane helix</keyword>
<evidence type="ECO:0000256" key="4">
    <source>
        <dbReference type="ARBA" id="ARBA00023136"/>
    </source>
</evidence>
<dbReference type="Proteomes" id="UP000675409">
    <property type="component" value="Unassembled WGS sequence"/>
</dbReference>
<keyword evidence="7" id="KW-1185">Reference proteome</keyword>
<evidence type="ECO:0000313" key="7">
    <source>
        <dbReference type="Proteomes" id="UP000675409"/>
    </source>
</evidence>
<dbReference type="RefSeq" id="WP_201845574.1">
    <property type="nucleotide sequence ID" value="NZ_JABBYC010000005.1"/>
</dbReference>
<gene>
    <name evidence="6" type="ORF">HGK34_05610</name>
</gene>
<keyword evidence="4 5" id="KW-0472">Membrane</keyword>
<evidence type="ECO:0000256" key="5">
    <source>
        <dbReference type="SAM" id="Phobius"/>
    </source>
</evidence>
<comment type="caution">
    <text evidence="6">The sequence shown here is derived from an EMBL/GenBank/DDBJ whole genome shotgun (WGS) entry which is preliminary data.</text>
</comment>
<dbReference type="InterPro" id="IPR032808">
    <property type="entry name" value="DoxX"/>
</dbReference>
<proteinExistence type="predicted"/>
<evidence type="ECO:0008006" key="8">
    <source>
        <dbReference type="Google" id="ProtNLM"/>
    </source>
</evidence>
<name>A0ABS1LHY1_9MICO</name>
<sequence>MDLLPHPVWPVALLALVQALDAAICIKPVDWPVRQCLRGVDFPERWWWVLPWIKTAAATGLVAGIWLPGLGTATTVALVVYFALAITVHLRTRNVGVFFAGAVAMFGICAAVLWWSFLV</sequence>
<evidence type="ECO:0000256" key="1">
    <source>
        <dbReference type="ARBA" id="ARBA00004141"/>
    </source>
</evidence>
<accession>A0ABS1LHY1</accession>
<feature type="transmembrane region" description="Helical" evidence="5">
    <location>
        <begin position="97"/>
        <end position="117"/>
    </location>
</feature>
<dbReference type="Pfam" id="PF13564">
    <property type="entry name" value="DoxX_2"/>
    <property type="match status" value="1"/>
</dbReference>
<evidence type="ECO:0000313" key="6">
    <source>
        <dbReference type="EMBL" id="MBL0885754.1"/>
    </source>
</evidence>
<reference evidence="6 7" key="1">
    <citation type="journal article" date="2021" name="Arch. Microbiol.">
        <title>Myceligenerans indicum sp. nov., an actinobacterium isolated from mangrove sediment of Sundarbans, India.</title>
        <authorList>
            <person name="Asha K."/>
            <person name="Bhadury P."/>
        </authorList>
    </citation>
    <scope>NUCLEOTIDE SEQUENCE [LARGE SCALE GENOMIC DNA]</scope>
    <source>
        <strain evidence="6 7">I2</strain>
    </source>
</reference>
<comment type="subcellular location">
    <subcellularLocation>
        <location evidence="1">Membrane</location>
        <topology evidence="1">Multi-pass membrane protein</topology>
    </subcellularLocation>
</comment>
<protein>
    <recommendedName>
        <fullName evidence="8">DoxX family protein</fullName>
    </recommendedName>
</protein>